<sequence length="400" mass="43234">MRRHVAVPALQGNLEDLVVWFANSTWYGPAGTDRHMAEALSRHTPVLYVEPPVSVLTALRNPAFAATLAERPRLEVLGPRLARAVTRVQPGMHRPVVQRLTRPLVERGTRAAVRKLYGRTGTVAGIVSCRVTPLWRVLPARRRLFFVTDDLPAGAELLGESRERLLRDEARTMRGADAVAVVSPGLRDRYGEQGHQAELVPNGCLPEAYTEVEQAPTPADVDLPGPVAGFVGHLNHRIDLELLEAVAATGASLLLVGPAVPGYRTERFEALCARPNVRWVGAKPFDELPGYLRLMRTGLLPYADTAFNRASFPLKTLEYLAAGRSVVATPLPANEWLGTSLITEASGPAAFAAATTAALATPPSDELAVRRRKFAAGHSWERRAAMLAGLLGVSARASTS</sequence>
<dbReference type="EC" id="2.4.-.-" evidence="1"/>
<dbReference type="Pfam" id="PF13692">
    <property type="entry name" value="Glyco_trans_1_4"/>
    <property type="match status" value="1"/>
</dbReference>
<accession>A0ABT1DLP4</accession>
<comment type="caution">
    <text evidence="1">The sequence shown here is derived from an EMBL/GenBank/DDBJ whole genome shotgun (WGS) entry which is preliminary data.</text>
</comment>
<dbReference type="SUPFAM" id="SSF53756">
    <property type="entry name" value="UDP-Glycosyltransferase/glycogen phosphorylase"/>
    <property type="match status" value="1"/>
</dbReference>
<organism evidence="1 2">
    <name type="scientific">Paractinoplanes aksuensis</name>
    <dbReference type="NCBI Taxonomy" id="2939490"/>
    <lineage>
        <taxon>Bacteria</taxon>
        <taxon>Bacillati</taxon>
        <taxon>Actinomycetota</taxon>
        <taxon>Actinomycetes</taxon>
        <taxon>Micromonosporales</taxon>
        <taxon>Micromonosporaceae</taxon>
        <taxon>Paractinoplanes</taxon>
    </lineage>
</organism>
<evidence type="ECO:0000313" key="1">
    <source>
        <dbReference type="EMBL" id="MCO8271759.1"/>
    </source>
</evidence>
<gene>
    <name evidence="1" type="ORF">M1L60_14270</name>
</gene>
<dbReference type="Gene3D" id="3.40.50.11010">
    <property type="match status" value="1"/>
</dbReference>
<keyword evidence="2" id="KW-1185">Reference proteome</keyword>
<evidence type="ECO:0000313" key="2">
    <source>
        <dbReference type="Proteomes" id="UP001523369"/>
    </source>
</evidence>
<keyword evidence="1" id="KW-0328">Glycosyltransferase</keyword>
<proteinExistence type="predicted"/>
<dbReference type="Proteomes" id="UP001523369">
    <property type="component" value="Unassembled WGS sequence"/>
</dbReference>
<keyword evidence="1" id="KW-0808">Transferase</keyword>
<dbReference type="Gene3D" id="3.40.50.2000">
    <property type="entry name" value="Glycogen Phosphorylase B"/>
    <property type="match status" value="1"/>
</dbReference>
<protein>
    <submittedName>
        <fullName evidence="1">Glycosyltransferase</fullName>
        <ecNumber evidence="1">2.4.-.-</ecNumber>
    </submittedName>
</protein>
<dbReference type="GO" id="GO:0016757">
    <property type="term" value="F:glycosyltransferase activity"/>
    <property type="evidence" value="ECO:0007669"/>
    <property type="project" value="UniProtKB-KW"/>
</dbReference>
<reference evidence="1 2" key="1">
    <citation type="submission" date="2022-06" db="EMBL/GenBank/DDBJ databases">
        <title>New Species of the Genus Actinoplanes, ActinopZanes ferrugineus.</title>
        <authorList>
            <person name="Ding P."/>
        </authorList>
    </citation>
    <scope>NUCLEOTIDE SEQUENCE [LARGE SCALE GENOMIC DNA]</scope>
    <source>
        <strain evidence="1 2">TRM88003</strain>
    </source>
</reference>
<dbReference type="EMBL" id="JAMYJR010000013">
    <property type="protein sequence ID" value="MCO8271759.1"/>
    <property type="molecule type" value="Genomic_DNA"/>
</dbReference>
<name>A0ABT1DLP4_9ACTN</name>
<dbReference type="RefSeq" id="WP_253237879.1">
    <property type="nucleotide sequence ID" value="NZ_JAMYJR010000013.1"/>
</dbReference>